<feature type="domain" description="Cell envelope-related transcriptional attenuator" evidence="4">
    <location>
        <begin position="100"/>
        <end position="249"/>
    </location>
</feature>
<dbReference type="Gene3D" id="3.40.630.190">
    <property type="entry name" value="LCP protein"/>
    <property type="match status" value="1"/>
</dbReference>
<feature type="compositionally biased region" description="Low complexity" evidence="2">
    <location>
        <begin position="335"/>
        <end position="350"/>
    </location>
</feature>
<sequence length="350" mass="39147">MPMQSRSESRAKKKKRLRWWHWVLYSVLGVAVIALCFTAWYVYSGFQQLDDMSKPSDESRFSQFTEDPEVAPPEWTGTERVNILLMGGDDRGLKEGEVARSDSMMVASFDPVTKDAHLFSVLRDTYAPIPGHGSSRINAAITMGGPELAMKTIGNMTGLDIQYYVYVDFQGFIKLVDAIGGVDFYVEKDMNYSSKADKNQYDIHLEKGQQHLDGEKALMYVRFRHDAMSDFTRTERQRAFLKAVADKLQSGWNIVRLPDILSKVTPYIETNLQPNDMLKLASLGFKSHQAGSAQLPPMNLLKDMKVGGDSVLGITNEEKLKDYVQEVLGKDETETPSSSASASPSAADSE</sequence>
<dbReference type="PANTHER" id="PTHR33392">
    <property type="entry name" value="POLYISOPRENYL-TEICHOIC ACID--PEPTIDOGLYCAN TEICHOIC ACID TRANSFERASE TAGU"/>
    <property type="match status" value="1"/>
</dbReference>
<dbReference type="InterPro" id="IPR050922">
    <property type="entry name" value="LytR/CpsA/Psr_CW_biosynth"/>
</dbReference>
<accession>A0A841TIG9</accession>
<gene>
    <name evidence="5" type="ORF">H4Q31_17150</name>
</gene>
<dbReference type="NCBIfam" id="TIGR00350">
    <property type="entry name" value="lytR_cpsA_psr"/>
    <property type="match status" value="1"/>
</dbReference>
<keyword evidence="6" id="KW-1185">Reference proteome</keyword>
<evidence type="ECO:0000259" key="4">
    <source>
        <dbReference type="Pfam" id="PF03816"/>
    </source>
</evidence>
<protein>
    <submittedName>
        <fullName evidence="5">LCP family protein</fullName>
    </submittedName>
</protein>
<dbReference type="PANTHER" id="PTHR33392:SF6">
    <property type="entry name" value="POLYISOPRENYL-TEICHOIC ACID--PEPTIDOGLYCAN TEICHOIC ACID TRANSFERASE TAGU"/>
    <property type="match status" value="1"/>
</dbReference>
<keyword evidence="3" id="KW-0812">Transmembrane</keyword>
<evidence type="ECO:0000256" key="1">
    <source>
        <dbReference type="ARBA" id="ARBA00006068"/>
    </source>
</evidence>
<dbReference type="InterPro" id="IPR004474">
    <property type="entry name" value="LytR_CpsA_psr"/>
</dbReference>
<keyword evidence="3" id="KW-0472">Membrane</keyword>
<evidence type="ECO:0000313" key="6">
    <source>
        <dbReference type="Proteomes" id="UP000574133"/>
    </source>
</evidence>
<proteinExistence type="inferred from homology"/>
<dbReference type="AlphaFoldDB" id="A0A841TIG9"/>
<keyword evidence="3" id="KW-1133">Transmembrane helix</keyword>
<dbReference type="EMBL" id="JACJVN010000065">
    <property type="protein sequence ID" value="MBB6679020.1"/>
    <property type="molecule type" value="Genomic_DNA"/>
</dbReference>
<comment type="similarity">
    <text evidence="1">Belongs to the LytR/CpsA/Psr (LCP) family.</text>
</comment>
<evidence type="ECO:0000256" key="3">
    <source>
        <dbReference type="SAM" id="Phobius"/>
    </source>
</evidence>
<organism evidence="5 6">
    <name type="scientific">Cohnella lubricantis</name>
    <dbReference type="NCBI Taxonomy" id="2163172"/>
    <lineage>
        <taxon>Bacteria</taxon>
        <taxon>Bacillati</taxon>
        <taxon>Bacillota</taxon>
        <taxon>Bacilli</taxon>
        <taxon>Bacillales</taxon>
        <taxon>Paenibacillaceae</taxon>
        <taxon>Cohnella</taxon>
    </lineage>
</organism>
<evidence type="ECO:0000313" key="5">
    <source>
        <dbReference type="EMBL" id="MBB6679020.1"/>
    </source>
</evidence>
<dbReference type="Pfam" id="PF03816">
    <property type="entry name" value="LytR_cpsA_psr"/>
    <property type="match status" value="1"/>
</dbReference>
<name>A0A841TIG9_9BACL</name>
<feature type="transmembrane region" description="Helical" evidence="3">
    <location>
        <begin position="20"/>
        <end position="43"/>
    </location>
</feature>
<comment type="caution">
    <text evidence="5">The sequence shown here is derived from an EMBL/GenBank/DDBJ whole genome shotgun (WGS) entry which is preliminary data.</text>
</comment>
<feature type="region of interest" description="Disordered" evidence="2">
    <location>
        <begin position="327"/>
        <end position="350"/>
    </location>
</feature>
<reference evidence="5 6" key="1">
    <citation type="submission" date="2020-08" db="EMBL/GenBank/DDBJ databases">
        <title>Cohnella phylogeny.</title>
        <authorList>
            <person name="Dunlap C."/>
        </authorList>
    </citation>
    <scope>NUCLEOTIDE SEQUENCE [LARGE SCALE GENOMIC DNA]</scope>
    <source>
        <strain evidence="5 6">DSM 103658</strain>
    </source>
</reference>
<dbReference type="Proteomes" id="UP000574133">
    <property type="component" value="Unassembled WGS sequence"/>
</dbReference>
<evidence type="ECO:0000256" key="2">
    <source>
        <dbReference type="SAM" id="MobiDB-lite"/>
    </source>
</evidence>